<proteinExistence type="predicted"/>
<reference evidence="2" key="1">
    <citation type="journal article" date="2013" name="Nature">
        <title>Draft genome of the wheat A-genome progenitor Triticum urartu.</title>
        <authorList>
            <person name="Ling H.Q."/>
            <person name="Zhao S."/>
            <person name="Liu D."/>
            <person name="Wang J."/>
            <person name="Sun H."/>
            <person name="Zhang C."/>
            <person name="Fan H."/>
            <person name="Li D."/>
            <person name="Dong L."/>
            <person name="Tao Y."/>
            <person name="Gao C."/>
            <person name="Wu H."/>
            <person name="Li Y."/>
            <person name="Cui Y."/>
            <person name="Guo X."/>
            <person name="Zheng S."/>
            <person name="Wang B."/>
            <person name="Yu K."/>
            <person name="Liang Q."/>
            <person name="Yang W."/>
            <person name="Lou X."/>
            <person name="Chen J."/>
            <person name="Feng M."/>
            <person name="Jian J."/>
            <person name="Zhang X."/>
            <person name="Luo G."/>
            <person name="Jiang Y."/>
            <person name="Liu J."/>
            <person name="Wang Z."/>
            <person name="Sha Y."/>
            <person name="Zhang B."/>
            <person name="Wu H."/>
            <person name="Tang D."/>
            <person name="Shen Q."/>
            <person name="Xue P."/>
            <person name="Zou S."/>
            <person name="Wang X."/>
            <person name="Liu X."/>
            <person name="Wang F."/>
            <person name="Yang Y."/>
            <person name="An X."/>
            <person name="Dong Z."/>
            <person name="Zhang K."/>
            <person name="Zhang X."/>
            <person name="Luo M.C."/>
            <person name="Dvorak J."/>
            <person name="Tong Y."/>
            <person name="Wang J."/>
            <person name="Yang H."/>
            <person name="Li Z."/>
            <person name="Wang D."/>
            <person name="Zhang A."/>
            <person name="Wang J."/>
        </authorList>
    </citation>
    <scope>NUCLEOTIDE SEQUENCE</scope>
    <source>
        <strain evidence="2">cv. G1812</strain>
    </source>
</reference>
<dbReference type="EnsemblPlants" id="TuG1812G0600003580.01.T02">
    <property type="protein sequence ID" value="TuG1812G0600003580.01.T02"/>
    <property type="gene ID" value="TuG1812G0600003580.01"/>
</dbReference>
<dbReference type="AlphaFoldDB" id="A0A8R7UZ75"/>
<accession>A0A8R7UZ75</accession>
<dbReference type="Proteomes" id="UP000015106">
    <property type="component" value="Chromosome 6"/>
</dbReference>
<evidence type="ECO:0000313" key="1">
    <source>
        <dbReference type="EnsemblPlants" id="TuG1812G0600003580.01.T02"/>
    </source>
</evidence>
<evidence type="ECO:0000313" key="2">
    <source>
        <dbReference type="Proteomes" id="UP000015106"/>
    </source>
</evidence>
<keyword evidence="2" id="KW-1185">Reference proteome</keyword>
<gene>
    <name evidence="1" type="primary">LOC125514883</name>
</gene>
<protein>
    <submittedName>
        <fullName evidence="1">Uncharacterized protein</fullName>
    </submittedName>
</protein>
<reference evidence="1" key="3">
    <citation type="submission" date="2022-06" db="UniProtKB">
        <authorList>
            <consortium name="EnsemblPlants"/>
        </authorList>
    </citation>
    <scope>IDENTIFICATION</scope>
</reference>
<dbReference type="Gramene" id="TuG1812G0600003580.01.T02">
    <property type="protein sequence ID" value="TuG1812G0600003580.01.T02"/>
    <property type="gene ID" value="TuG1812G0600003580.01"/>
</dbReference>
<organism evidence="1 2">
    <name type="scientific">Triticum urartu</name>
    <name type="common">Red wild einkorn</name>
    <name type="synonym">Crithodium urartu</name>
    <dbReference type="NCBI Taxonomy" id="4572"/>
    <lineage>
        <taxon>Eukaryota</taxon>
        <taxon>Viridiplantae</taxon>
        <taxon>Streptophyta</taxon>
        <taxon>Embryophyta</taxon>
        <taxon>Tracheophyta</taxon>
        <taxon>Spermatophyta</taxon>
        <taxon>Magnoliopsida</taxon>
        <taxon>Liliopsida</taxon>
        <taxon>Poales</taxon>
        <taxon>Poaceae</taxon>
        <taxon>BOP clade</taxon>
        <taxon>Pooideae</taxon>
        <taxon>Triticodae</taxon>
        <taxon>Triticeae</taxon>
        <taxon>Triticinae</taxon>
        <taxon>Triticum</taxon>
    </lineage>
</organism>
<name>A0A8R7UZ75_TRIUA</name>
<reference evidence="1" key="2">
    <citation type="submission" date="2018-03" db="EMBL/GenBank/DDBJ databases">
        <title>The Triticum urartu genome reveals the dynamic nature of wheat genome evolution.</title>
        <authorList>
            <person name="Ling H."/>
            <person name="Ma B."/>
            <person name="Shi X."/>
            <person name="Liu H."/>
            <person name="Dong L."/>
            <person name="Sun H."/>
            <person name="Cao Y."/>
            <person name="Gao Q."/>
            <person name="Zheng S."/>
            <person name="Li Y."/>
            <person name="Yu Y."/>
            <person name="Du H."/>
            <person name="Qi M."/>
            <person name="Li Y."/>
            <person name="Yu H."/>
            <person name="Cui Y."/>
            <person name="Wang N."/>
            <person name="Chen C."/>
            <person name="Wu H."/>
            <person name="Zhao Y."/>
            <person name="Zhang J."/>
            <person name="Li Y."/>
            <person name="Zhou W."/>
            <person name="Zhang B."/>
            <person name="Hu W."/>
            <person name="Eijk M."/>
            <person name="Tang J."/>
            <person name="Witsenboer H."/>
            <person name="Zhao S."/>
            <person name="Li Z."/>
            <person name="Zhang A."/>
            <person name="Wang D."/>
            <person name="Liang C."/>
        </authorList>
    </citation>
    <scope>NUCLEOTIDE SEQUENCE [LARGE SCALE GENOMIC DNA]</scope>
    <source>
        <strain evidence="1">cv. G1812</strain>
    </source>
</reference>
<sequence length="96" mass="10583">MLLPSSSSSAYDPKGDSFGKSVDDHMRSTLTFGDKHSVYAGQNTDYGHPMACISYPFNDSGSGVWAAYGSRAMVCLSNMFFARYQIVNSDYILIHH</sequence>